<gene>
    <name evidence="2" type="ORF">PXEA_LOCUS6660</name>
</gene>
<dbReference type="Proteomes" id="UP000784294">
    <property type="component" value="Unassembled WGS sequence"/>
</dbReference>
<evidence type="ECO:0000313" key="2">
    <source>
        <dbReference type="EMBL" id="VEL13220.1"/>
    </source>
</evidence>
<keyword evidence="3" id="KW-1185">Reference proteome</keyword>
<accession>A0A448WJD8</accession>
<sequence>MARLTDDADYDAGEMSGNVPRPRSYSENHDAYNGLLTRCVPLHLTTNTTSNV</sequence>
<protein>
    <submittedName>
        <fullName evidence="2">Uncharacterized protein</fullName>
    </submittedName>
</protein>
<proteinExistence type="predicted"/>
<reference evidence="2" key="1">
    <citation type="submission" date="2018-11" db="EMBL/GenBank/DDBJ databases">
        <authorList>
            <consortium name="Pathogen Informatics"/>
        </authorList>
    </citation>
    <scope>NUCLEOTIDE SEQUENCE</scope>
</reference>
<organism evidence="2 3">
    <name type="scientific">Protopolystoma xenopodis</name>
    <dbReference type="NCBI Taxonomy" id="117903"/>
    <lineage>
        <taxon>Eukaryota</taxon>
        <taxon>Metazoa</taxon>
        <taxon>Spiralia</taxon>
        <taxon>Lophotrochozoa</taxon>
        <taxon>Platyhelminthes</taxon>
        <taxon>Monogenea</taxon>
        <taxon>Polyopisthocotylea</taxon>
        <taxon>Polystomatidea</taxon>
        <taxon>Polystomatidae</taxon>
        <taxon>Protopolystoma</taxon>
    </lineage>
</organism>
<name>A0A448WJD8_9PLAT</name>
<feature type="region of interest" description="Disordered" evidence="1">
    <location>
        <begin position="1"/>
        <end position="29"/>
    </location>
</feature>
<dbReference type="EMBL" id="CAAALY010017097">
    <property type="protein sequence ID" value="VEL13220.1"/>
    <property type="molecule type" value="Genomic_DNA"/>
</dbReference>
<evidence type="ECO:0000256" key="1">
    <source>
        <dbReference type="SAM" id="MobiDB-lite"/>
    </source>
</evidence>
<comment type="caution">
    <text evidence="2">The sequence shown here is derived from an EMBL/GenBank/DDBJ whole genome shotgun (WGS) entry which is preliminary data.</text>
</comment>
<evidence type="ECO:0000313" key="3">
    <source>
        <dbReference type="Proteomes" id="UP000784294"/>
    </source>
</evidence>
<dbReference type="AlphaFoldDB" id="A0A448WJD8"/>